<reference evidence="2" key="2">
    <citation type="journal article" date="2020" name="Nat. Commun.">
        <title>Large-scale genome sequencing of mycorrhizal fungi provides insights into the early evolution of symbiotic traits.</title>
        <authorList>
            <person name="Miyauchi S."/>
            <person name="Kiss E."/>
            <person name="Kuo A."/>
            <person name="Drula E."/>
            <person name="Kohler A."/>
            <person name="Sanchez-Garcia M."/>
            <person name="Morin E."/>
            <person name="Andreopoulos B."/>
            <person name="Barry K.W."/>
            <person name="Bonito G."/>
            <person name="Buee M."/>
            <person name="Carver A."/>
            <person name="Chen C."/>
            <person name="Cichocki N."/>
            <person name="Clum A."/>
            <person name="Culley D."/>
            <person name="Crous P.W."/>
            <person name="Fauchery L."/>
            <person name="Girlanda M."/>
            <person name="Hayes R.D."/>
            <person name="Keri Z."/>
            <person name="LaButti K."/>
            <person name="Lipzen A."/>
            <person name="Lombard V."/>
            <person name="Magnuson J."/>
            <person name="Maillard F."/>
            <person name="Murat C."/>
            <person name="Nolan M."/>
            <person name="Ohm R.A."/>
            <person name="Pangilinan J."/>
            <person name="Pereira M.F."/>
            <person name="Perotto S."/>
            <person name="Peter M."/>
            <person name="Pfister S."/>
            <person name="Riley R."/>
            <person name="Sitrit Y."/>
            <person name="Stielow J.B."/>
            <person name="Szollosi G."/>
            <person name="Zifcakova L."/>
            <person name="Stursova M."/>
            <person name="Spatafora J.W."/>
            <person name="Tedersoo L."/>
            <person name="Vaario L.M."/>
            <person name="Yamada A."/>
            <person name="Yan M."/>
            <person name="Wang P."/>
            <person name="Xu J."/>
            <person name="Bruns T."/>
            <person name="Baldrian P."/>
            <person name="Vilgalys R."/>
            <person name="Dunand C."/>
            <person name="Henrissat B."/>
            <person name="Grigoriev I.V."/>
            <person name="Hibbett D."/>
            <person name="Nagy L.G."/>
            <person name="Martin F.M."/>
        </authorList>
    </citation>
    <scope>NUCLEOTIDE SEQUENCE</scope>
    <source>
        <strain evidence="2">BED1</strain>
    </source>
</reference>
<proteinExistence type="predicted"/>
<protein>
    <submittedName>
        <fullName evidence="2">Uncharacterized protein</fullName>
    </submittedName>
</protein>
<dbReference type="Proteomes" id="UP001194468">
    <property type="component" value="Unassembled WGS sequence"/>
</dbReference>
<dbReference type="AlphaFoldDB" id="A0AAD4BS22"/>
<gene>
    <name evidence="2" type="ORF">L210DRAFT_3545078</name>
</gene>
<name>A0AAD4BS22_BOLED</name>
<feature type="compositionally biased region" description="Low complexity" evidence="1">
    <location>
        <begin position="277"/>
        <end position="294"/>
    </location>
</feature>
<organism evidence="2 3">
    <name type="scientific">Boletus edulis BED1</name>
    <dbReference type="NCBI Taxonomy" id="1328754"/>
    <lineage>
        <taxon>Eukaryota</taxon>
        <taxon>Fungi</taxon>
        <taxon>Dikarya</taxon>
        <taxon>Basidiomycota</taxon>
        <taxon>Agaricomycotina</taxon>
        <taxon>Agaricomycetes</taxon>
        <taxon>Agaricomycetidae</taxon>
        <taxon>Boletales</taxon>
        <taxon>Boletineae</taxon>
        <taxon>Boletaceae</taxon>
        <taxon>Boletoideae</taxon>
        <taxon>Boletus</taxon>
    </lineage>
</organism>
<accession>A0AAD4BS22</accession>
<feature type="region of interest" description="Disordered" evidence="1">
    <location>
        <begin position="148"/>
        <end position="317"/>
    </location>
</feature>
<feature type="compositionally biased region" description="Pro residues" evidence="1">
    <location>
        <begin position="165"/>
        <end position="181"/>
    </location>
</feature>
<sequence>MIQPDQVLHQEKGASMEENWTEKRRWEERDYKMQEMVSRLLDERAAARQREEEQRQAGGGKAGIEEVMGLLNTLSNDSTRQHEETINAVRATANEQVPYNIQGYLDEFSKALATEVRMLLGEVGKLHEERLSIQHELGSLMMMKSKYGPGGEFDPESKSRMRFSAPPPRFPPPHIPPPSEDMPPLGRPSWRTVQQRSSRRSRKKQEAPPPESVPEPRQVHSWVTWQPNPALSPTPPSVEPTQLPPDRGSPGLFGHTNRRDDSSPEPVPAPRRDSGITWPWKSPTPSPSESSSPEPILPVPDRGSPGLFGPRSPRESD</sequence>
<comment type="caution">
    <text evidence="2">The sequence shown here is derived from an EMBL/GenBank/DDBJ whole genome shotgun (WGS) entry which is preliminary data.</text>
</comment>
<evidence type="ECO:0000256" key="1">
    <source>
        <dbReference type="SAM" id="MobiDB-lite"/>
    </source>
</evidence>
<reference evidence="2" key="1">
    <citation type="submission" date="2019-10" db="EMBL/GenBank/DDBJ databases">
        <authorList>
            <consortium name="DOE Joint Genome Institute"/>
            <person name="Kuo A."/>
            <person name="Miyauchi S."/>
            <person name="Kiss E."/>
            <person name="Drula E."/>
            <person name="Kohler A."/>
            <person name="Sanchez-Garcia M."/>
            <person name="Andreopoulos B."/>
            <person name="Barry K.W."/>
            <person name="Bonito G."/>
            <person name="Buee M."/>
            <person name="Carver A."/>
            <person name="Chen C."/>
            <person name="Cichocki N."/>
            <person name="Clum A."/>
            <person name="Culley D."/>
            <person name="Crous P.W."/>
            <person name="Fauchery L."/>
            <person name="Girlanda M."/>
            <person name="Hayes R."/>
            <person name="Keri Z."/>
            <person name="LaButti K."/>
            <person name="Lipzen A."/>
            <person name="Lombard V."/>
            <person name="Magnuson J."/>
            <person name="Maillard F."/>
            <person name="Morin E."/>
            <person name="Murat C."/>
            <person name="Nolan M."/>
            <person name="Ohm R."/>
            <person name="Pangilinan J."/>
            <person name="Pereira M."/>
            <person name="Perotto S."/>
            <person name="Peter M."/>
            <person name="Riley R."/>
            <person name="Sitrit Y."/>
            <person name="Stielow B."/>
            <person name="Szollosi G."/>
            <person name="Zifcakova L."/>
            <person name="Stursova M."/>
            <person name="Spatafora J.W."/>
            <person name="Tedersoo L."/>
            <person name="Vaario L.-M."/>
            <person name="Yamada A."/>
            <person name="Yan M."/>
            <person name="Wang P."/>
            <person name="Xu J."/>
            <person name="Bruns T."/>
            <person name="Baldrian P."/>
            <person name="Vilgalys R."/>
            <person name="Henrissat B."/>
            <person name="Grigoriev I.V."/>
            <person name="Hibbett D."/>
            <person name="Nagy L.G."/>
            <person name="Martin F.M."/>
        </authorList>
    </citation>
    <scope>NUCLEOTIDE SEQUENCE</scope>
    <source>
        <strain evidence="2">BED1</strain>
    </source>
</reference>
<keyword evidence="3" id="KW-1185">Reference proteome</keyword>
<dbReference type="EMBL" id="WHUW01000017">
    <property type="protein sequence ID" value="KAF8437961.1"/>
    <property type="molecule type" value="Genomic_DNA"/>
</dbReference>
<evidence type="ECO:0000313" key="2">
    <source>
        <dbReference type="EMBL" id="KAF8437961.1"/>
    </source>
</evidence>
<evidence type="ECO:0000313" key="3">
    <source>
        <dbReference type="Proteomes" id="UP001194468"/>
    </source>
</evidence>